<evidence type="ECO:0000313" key="2">
    <source>
        <dbReference type="EMBL" id="CAB4041124.1"/>
    </source>
</evidence>
<dbReference type="PANTHER" id="PTHR45999">
    <property type="entry name" value="UNC-13-4A, ISOFORM B"/>
    <property type="match status" value="1"/>
</dbReference>
<reference evidence="2" key="1">
    <citation type="submission" date="2020-04" db="EMBL/GenBank/DDBJ databases">
        <authorList>
            <person name="Alioto T."/>
            <person name="Alioto T."/>
            <person name="Gomez Garrido J."/>
        </authorList>
    </citation>
    <scope>NUCLEOTIDE SEQUENCE</scope>
    <source>
        <strain evidence="2">A484AB</strain>
    </source>
</reference>
<dbReference type="OrthoDB" id="7976202at2759"/>
<keyword evidence="1" id="KW-0268">Exocytosis</keyword>
<keyword evidence="3" id="KW-1185">Reference proteome</keyword>
<proteinExistence type="predicted"/>
<feature type="non-terminal residue" evidence="2">
    <location>
        <position position="164"/>
    </location>
</feature>
<organism evidence="2 3">
    <name type="scientific">Paramuricea clavata</name>
    <name type="common">Red gorgonian</name>
    <name type="synonym">Violescent sea-whip</name>
    <dbReference type="NCBI Taxonomy" id="317549"/>
    <lineage>
        <taxon>Eukaryota</taxon>
        <taxon>Metazoa</taxon>
        <taxon>Cnidaria</taxon>
        <taxon>Anthozoa</taxon>
        <taxon>Octocorallia</taxon>
        <taxon>Malacalcyonacea</taxon>
        <taxon>Plexauridae</taxon>
        <taxon>Paramuricea</taxon>
    </lineage>
</organism>
<dbReference type="EMBL" id="CACRXK020027804">
    <property type="protein sequence ID" value="CAB4041124.1"/>
    <property type="molecule type" value="Genomic_DNA"/>
</dbReference>
<comment type="caution">
    <text evidence="2">The sequence shown here is derived from an EMBL/GenBank/DDBJ whole genome shotgun (WGS) entry which is preliminary data.</text>
</comment>
<dbReference type="AlphaFoldDB" id="A0A6S7KE98"/>
<evidence type="ECO:0000256" key="1">
    <source>
        <dbReference type="ARBA" id="ARBA00022483"/>
    </source>
</evidence>
<evidence type="ECO:0000313" key="3">
    <source>
        <dbReference type="Proteomes" id="UP001152795"/>
    </source>
</evidence>
<feature type="non-terminal residue" evidence="2">
    <location>
        <position position="1"/>
    </location>
</feature>
<dbReference type="InterPro" id="IPR052095">
    <property type="entry name" value="UNC-13_domain"/>
</dbReference>
<dbReference type="GO" id="GO:0006887">
    <property type="term" value="P:exocytosis"/>
    <property type="evidence" value="ECO:0007669"/>
    <property type="project" value="UniProtKB-KW"/>
</dbReference>
<sequence>DFDDVFTSGELSRFARWILHQYVVQNNITLLQRAVCEWEVYSAYHQTKPLKYSFLEELLSSIAYNWKTGGLSLADEETFHQSLDTFVEYCLRLINNHRSLYPATKSAKLSRLKNMLHCIKTIQNMPNYCPSRNKDISDEIENTVKISAEKWYAVHYAWYEPKDQ</sequence>
<accession>A0A6S7KE98</accession>
<dbReference type="GO" id="GO:0099503">
    <property type="term" value="C:secretory vesicle"/>
    <property type="evidence" value="ECO:0007669"/>
    <property type="project" value="TreeGrafter"/>
</dbReference>
<gene>
    <name evidence="2" type="ORF">PACLA_8A089718</name>
</gene>
<name>A0A6S7KE98_PARCT</name>
<dbReference type="PANTHER" id="PTHR45999:SF4">
    <property type="entry name" value="UNC-13-4A, ISOFORM B"/>
    <property type="match status" value="1"/>
</dbReference>
<protein>
    <submittedName>
        <fullName evidence="2">Uncharacterized protein</fullName>
    </submittedName>
</protein>
<dbReference type="Proteomes" id="UP001152795">
    <property type="component" value="Unassembled WGS sequence"/>
</dbReference>